<reference evidence="3" key="1">
    <citation type="submission" date="2020-04" db="EMBL/GenBank/DDBJ databases">
        <authorList>
            <person name="Zhang T."/>
        </authorList>
    </citation>
    <scope>NUCLEOTIDE SEQUENCE</scope>
    <source>
        <strain evidence="3">HKST-UBA02</strain>
    </source>
</reference>
<evidence type="ECO:0000313" key="4">
    <source>
        <dbReference type="Proteomes" id="UP000739538"/>
    </source>
</evidence>
<feature type="signal peptide" evidence="2">
    <location>
        <begin position="1"/>
        <end position="19"/>
    </location>
</feature>
<protein>
    <recommendedName>
        <fullName evidence="5">Lipoprotein</fullName>
    </recommendedName>
</protein>
<sequence>MRNALLTLLVLAISLGASAALTGCGPEGSQLDSPTSAELGSRSPETTNLLPETNSTGETTQAELGSGLGNHTDVSGFRDPLDGSVYELIDVQHDGWDVTAEVLTSHGFRQVHYEVRIDGDRCSYVGEVRGDDQLLWRQQIEATWDRKWIHVEETDGVDVLRFDVVQGSREDYTFVSGDGSVTHFSTPVGSDDFEGWRAFWPDTGLDWNVDGHLCNGLSSGQILGDEMKAALRSADGVGDPQFMHPLLEQICNILRVCTTMKCRAGGPANELCLECASGAMLCTILEWLGY</sequence>
<keyword evidence="2" id="KW-0732">Signal</keyword>
<accession>A0A956NDG5</accession>
<evidence type="ECO:0008006" key="5">
    <source>
        <dbReference type="Google" id="ProtNLM"/>
    </source>
</evidence>
<gene>
    <name evidence="3" type="ORF">KDA27_16190</name>
</gene>
<dbReference type="Proteomes" id="UP000739538">
    <property type="component" value="Unassembled WGS sequence"/>
</dbReference>
<organism evidence="3 4">
    <name type="scientific">Eiseniibacteriota bacterium</name>
    <dbReference type="NCBI Taxonomy" id="2212470"/>
    <lineage>
        <taxon>Bacteria</taxon>
        <taxon>Candidatus Eiseniibacteriota</taxon>
    </lineage>
</organism>
<feature type="chain" id="PRO_5037555942" description="Lipoprotein" evidence="2">
    <location>
        <begin position="20"/>
        <end position="290"/>
    </location>
</feature>
<proteinExistence type="predicted"/>
<dbReference type="PROSITE" id="PS51257">
    <property type="entry name" value="PROKAR_LIPOPROTEIN"/>
    <property type="match status" value="1"/>
</dbReference>
<evidence type="ECO:0000256" key="2">
    <source>
        <dbReference type="SAM" id="SignalP"/>
    </source>
</evidence>
<dbReference type="EMBL" id="JAGQHS010000094">
    <property type="protein sequence ID" value="MCA9757345.1"/>
    <property type="molecule type" value="Genomic_DNA"/>
</dbReference>
<evidence type="ECO:0000256" key="1">
    <source>
        <dbReference type="SAM" id="MobiDB-lite"/>
    </source>
</evidence>
<evidence type="ECO:0000313" key="3">
    <source>
        <dbReference type="EMBL" id="MCA9757345.1"/>
    </source>
</evidence>
<name>A0A956NDG5_UNCEI</name>
<comment type="caution">
    <text evidence="3">The sequence shown here is derived from an EMBL/GenBank/DDBJ whole genome shotgun (WGS) entry which is preliminary data.</text>
</comment>
<dbReference type="AlphaFoldDB" id="A0A956NDG5"/>
<feature type="compositionally biased region" description="Polar residues" evidence="1">
    <location>
        <begin position="30"/>
        <end position="63"/>
    </location>
</feature>
<feature type="region of interest" description="Disordered" evidence="1">
    <location>
        <begin position="25"/>
        <end position="73"/>
    </location>
</feature>
<reference evidence="3" key="2">
    <citation type="journal article" date="2021" name="Microbiome">
        <title>Successional dynamics and alternative stable states in a saline activated sludge microbial community over 9 years.</title>
        <authorList>
            <person name="Wang Y."/>
            <person name="Ye J."/>
            <person name="Ju F."/>
            <person name="Liu L."/>
            <person name="Boyd J.A."/>
            <person name="Deng Y."/>
            <person name="Parks D.H."/>
            <person name="Jiang X."/>
            <person name="Yin X."/>
            <person name="Woodcroft B.J."/>
            <person name="Tyson G.W."/>
            <person name="Hugenholtz P."/>
            <person name="Polz M.F."/>
            <person name="Zhang T."/>
        </authorList>
    </citation>
    <scope>NUCLEOTIDE SEQUENCE</scope>
    <source>
        <strain evidence="3">HKST-UBA02</strain>
    </source>
</reference>